<feature type="region of interest" description="Disordered" evidence="1">
    <location>
        <begin position="22"/>
        <end position="59"/>
    </location>
</feature>
<name>A0ABX6ET90_KLUMA</name>
<reference evidence="2 3" key="2">
    <citation type="submission" date="2019-11" db="EMBL/GenBank/DDBJ databases">
        <authorList>
            <person name="Lu H."/>
        </authorList>
    </citation>
    <scope>NUCLEOTIDE SEQUENCE [LARGE SCALE GENOMIC DNA]</scope>
    <source>
        <strain evidence="2 3">FIM1</strain>
    </source>
</reference>
<feature type="region of interest" description="Disordered" evidence="1">
    <location>
        <begin position="318"/>
        <end position="373"/>
    </location>
</feature>
<dbReference type="Proteomes" id="UP000422736">
    <property type="component" value="Chromosome 3"/>
</dbReference>
<feature type="compositionally biased region" description="Basic and acidic residues" evidence="1">
    <location>
        <begin position="227"/>
        <end position="237"/>
    </location>
</feature>
<feature type="compositionally biased region" description="Basic residues" evidence="1">
    <location>
        <begin position="256"/>
        <end position="267"/>
    </location>
</feature>
<evidence type="ECO:0000313" key="3">
    <source>
        <dbReference type="Proteomes" id="UP000422736"/>
    </source>
</evidence>
<sequence>MEYGDEFNVWDSLYEEKIVPKAENPDYAANSDQHSGISIDDTSRKPSHNDPTPLESKIRENLDDDATYVKKVNDAVEKFERAGFFKDFDERKKGTETKEMIYKLRDEVIAVHRDRLRRIRDPDYDKYTPKLKTPMIDKLHEIREQWRQEENYRGSENSLTASINTPSVMFAWSSNTSTDSDKTSAPKKQTGKRTTNEMLYAYALKHAQAIRHKRFIESNAEKLANTKLDDDNPDKPKSTFKMDPLEPFVARALPRERKRQSKHKRKSMFWFWGSHKHHSSSSSSNNKERSSSVEPSIAMEQEHEHEDYSIDVLSQNSNSSKLSLPFSDPNSNSILQSKNDNQSQQRPDQHPSLIDMDDDEAKNSCSTPPLIVL</sequence>
<organism evidence="2 3">
    <name type="scientific">Kluyveromyces marxianus</name>
    <name type="common">Yeast</name>
    <name type="synonym">Candida kefyr</name>
    <dbReference type="NCBI Taxonomy" id="4911"/>
    <lineage>
        <taxon>Eukaryota</taxon>
        <taxon>Fungi</taxon>
        <taxon>Dikarya</taxon>
        <taxon>Ascomycota</taxon>
        <taxon>Saccharomycotina</taxon>
        <taxon>Saccharomycetes</taxon>
        <taxon>Saccharomycetales</taxon>
        <taxon>Saccharomycetaceae</taxon>
        <taxon>Kluyveromyces</taxon>
    </lineage>
</organism>
<proteinExistence type="predicted"/>
<feature type="compositionally biased region" description="Polar residues" evidence="1">
    <location>
        <begin position="328"/>
        <end position="346"/>
    </location>
</feature>
<dbReference type="EMBL" id="CP015056">
    <property type="protein sequence ID" value="QGN15543.1"/>
    <property type="molecule type" value="Genomic_DNA"/>
</dbReference>
<keyword evidence="3" id="KW-1185">Reference proteome</keyword>
<reference evidence="2 3" key="1">
    <citation type="submission" date="2016-03" db="EMBL/GenBank/DDBJ databases">
        <title>How can Kluyveromyces marxianus grow so fast - potential evolutionary course in Saccharomyces Complex revealed by comparative genomics.</title>
        <authorList>
            <person name="Mo W."/>
            <person name="Lu W."/>
            <person name="Yang X."/>
            <person name="Qi J."/>
            <person name="Lv H."/>
        </authorList>
    </citation>
    <scope>NUCLEOTIDE SEQUENCE [LARGE SCALE GENOMIC DNA]</scope>
    <source>
        <strain evidence="2 3">FIM1</strain>
    </source>
</reference>
<evidence type="ECO:0000313" key="2">
    <source>
        <dbReference type="EMBL" id="QGN15543.1"/>
    </source>
</evidence>
<feature type="region of interest" description="Disordered" evidence="1">
    <location>
        <begin position="173"/>
        <end position="194"/>
    </location>
</feature>
<accession>A0ABX6ET90</accession>
<gene>
    <name evidence="2" type="ORF">FIM1_2234</name>
</gene>
<protein>
    <submittedName>
        <fullName evidence="2">Protein YML037C</fullName>
    </submittedName>
</protein>
<feature type="region of interest" description="Disordered" evidence="1">
    <location>
        <begin position="226"/>
        <end position="305"/>
    </location>
</feature>
<evidence type="ECO:0000256" key="1">
    <source>
        <dbReference type="SAM" id="MobiDB-lite"/>
    </source>
</evidence>